<name>A0A0C9T6U0_PLICR</name>
<evidence type="ECO:0000313" key="3">
    <source>
        <dbReference type="Proteomes" id="UP000053263"/>
    </source>
</evidence>
<gene>
    <name evidence="2" type="ORF">PLICRDRAFT_47009</name>
</gene>
<dbReference type="Pfam" id="PF08015">
    <property type="entry name" value="Pheromone"/>
    <property type="match status" value="1"/>
</dbReference>
<evidence type="ECO:0008006" key="4">
    <source>
        <dbReference type="Google" id="ProtNLM"/>
    </source>
</evidence>
<organism evidence="2 3">
    <name type="scientific">Plicaturopsis crispa FD-325 SS-3</name>
    <dbReference type="NCBI Taxonomy" id="944288"/>
    <lineage>
        <taxon>Eukaryota</taxon>
        <taxon>Fungi</taxon>
        <taxon>Dikarya</taxon>
        <taxon>Basidiomycota</taxon>
        <taxon>Agaricomycotina</taxon>
        <taxon>Agaricomycetes</taxon>
        <taxon>Agaricomycetidae</taxon>
        <taxon>Amylocorticiales</taxon>
        <taxon>Amylocorticiaceae</taxon>
        <taxon>Plicatura</taxon>
        <taxon>Plicaturopsis crispa</taxon>
    </lineage>
</organism>
<dbReference type="GO" id="GO:0016020">
    <property type="term" value="C:membrane"/>
    <property type="evidence" value="ECO:0007669"/>
    <property type="project" value="InterPro"/>
</dbReference>
<proteinExistence type="predicted"/>
<dbReference type="InterPro" id="IPR012597">
    <property type="entry name" value="Pheromone"/>
</dbReference>
<sequence length="57" mass="5971">MDHFLTFDDVLAATNTPTTNTPLSDSSSEVCELSGETPPSDFDHSGSYSIGGFCVVA</sequence>
<keyword evidence="3" id="KW-1185">Reference proteome</keyword>
<evidence type="ECO:0000256" key="1">
    <source>
        <dbReference type="SAM" id="MobiDB-lite"/>
    </source>
</evidence>
<protein>
    <recommendedName>
        <fullName evidence="4">Pheromone</fullName>
    </recommendedName>
</protein>
<accession>A0A0C9T6U0</accession>
<dbReference type="HOGENOM" id="CLU_2997468_0_0_1"/>
<dbReference type="Proteomes" id="UP000053263">
    <property type="component" value="Unassembled WGS sequence"/>
</dbReference>
<feature type="region of interest" description="Disordered" evidence="1">
    <location>
        <begin position="15"/>
        <end position="43"/>
    </location>
</feature>
<dbReference type="GO" id="GO:0000772">
    <property type="term" value="F:mating pheromone activity"/>
    <property type="evidence" value="ECO:0007669"/>
    <property type="project" value="InterPro"/>
</dbReference>
<reference evidence="2 3" key="1">
    <citation type="submission" date="2014-06" db="EMBL/GenBank/DDBJ databases">
        <title>Evolutionary Origins and Diversification of the Mycorrhizal Mutualists.</title>
        <authorList>
            <consortium name="DOE Joint Genome Institute"/>
            <consortium name="Mycorrhizal Genomics Consortium"/>
            <person name="Kohler A."/>
            <person name="Kuo A."/>
            <person name="Nagy L.G."/>
            <person name="Floudas D."/>
            <person name="Copeland A."/>
            <person name="Barry K.W."/>
            <person name="Cichocki N."/>
            <person name="Veneault-Fourrey C."/>
            <person name="LaButti K."/>
            <person name="Lindquist E.A."/>
            <person name="Lipzen A."/>
            <person name="Lundell T."/>
            <person name="Morin E."/>
            <person name="Murat C."/>
            <person name="Riley R."/>
            <person name="Ohm R."/>
            <person name="Sun H."/>
            <person name="Tunlid A."/>
            <person name="Henrissat B."/>
            <person name="Grigoriev I.V."/>
            <person name="Hibbett D.S."/>
            <person name="Martin F."/>
        </authorList>
    </citation>
    <scope>NUCLEOTIDE SEQUENCE [LARGE SCALE GENOMIC DNA]</scope>
    <source>
        <strain evidence="2 3">FD-325 SS-3</strain>
    </source>
</reference>
<dbReference type="EMBL" id="KN832574">
    <property type="protein sequence ID" value="KII83818.1"/>
    <property type="molecule type" value="Genomic_DNA"/>
</dbReference>
<evidence type="ECO:0000313" key="2">
    <source>
        <dbReference type="EMBL" id="KII83818.1"/>
    </source>
</evidence>
<dbReference type="AlphaFoldDB" id="A0A0C9T6U0"/>